<dbReference type="GO" id="GO:0034458">
    <property type="term" value="F:3'-5' RNA helicase activity"/>
    <property type="evidence" value="ECO:0007669"/>
    <property type="project" value="TreeGrafter"/>
</dbReference>
<comment type="subcellular location">
    <subcellularLocation>
        <location evidence="1">Nucleus</location>
    </subcellularLocation>
</comment>
<protein>
    <recommendedName>
        <fullName evidence="12">Pre-mRNA-splicing factor ATP-dependent RNA helicase PRP16</fullName>
        <ecNumber evidence="2">3.6.4.13</ecNumber>
    </recommendedName>
</protein>
<dbReference type="PROSITE" id="PS51192">
    <property type="entry name" value="HELICASE_ATP_BIND_1"/>
    <property type="match status" value="1"/>
</dbReference>
<keyword evidence="5" id="KW-0378">Hydrolase</keyword>
<dbReference type="Pfam" id="PF07717">
    <property type="entry name" value="OB_NTP_bind"/>
    <property type="match status" value="1"/>
</dbReference>
<dbReference type="Pfam" id="PF05064">
    <property type="entry name" value="Nsp1_C"/>
    <property type="match status" value="1"/>
</dbReference>
<accession>A0A9N8V4S8</accession>
<feature type="region of interest" description="Disordered" evidence="13">
    <location>
        <begin position="330"/>
        <end position="351"/>
    </location>
</feature>
<evidence type="ECO:0000256" key="2">
    <source>
        <dbReference type="ARBA" id="ARBA00012552"/>
    </source>
</evidence>
<reference evidence="16" key="1">
    <citation type="submission" date="2021-06" db="EMBL/GenBank/DDBJ databases">
        <authorList>
            <person name="Kallberg Y."/>
            <person name="Tangrot J."/>
            <person name="Rosling A."/>
        </authorList>
    </citation>
    <scope>NUCLEOTIDE SEQUENCE</scope>
    <source>
        <strain evidence="16">MT106</strain>
    </source>
</reference>
<dbReference type="SMART" id="SM00487">
    <property type="entry name" value="DEXDc"/>
    <property type="match status" value="1"/>
</dbReference>
<feature type="region of interest" description="Disordered" evidence="13">
    <location>
        <begin position="1525"/>
        <end position="1619"/>
    </location>
</feature>
<feature type="compositionally biased region" description="Basic and acidic residues" evidence="13">
    <location>
        <begin position="85"/>
        <end position="100"/>
    </location>
</feature>
<keyword evidence="6" id="KW-0347">Helicase</keyword>
<evidence type="ECO:0000313" key="17">
    <source>
        <dbReference type="Proteomes" id="UP000789831"/>
    </source>
</evidence>
<feature type="region of interest" description="Disordered" evidence="13">
    <location>
        <begin position="1034"/>
        <end position="1069"/>
    </location>
</feature>
<dbReference type="GO" id="GO:0003723">
    <property type="term" value="F:RNA binding"/>
    <property type="evidence" value="ECO:0007669"/>
    <property type="project" value="TreeGrafter"/>
</dbReference>
<dbReference type="InterPro" id="IPR002464">
    <property type="entry name" value="DNA/RNA_helicase_DEAH_CS"/>
</dbReference>
<dbReference type="Proteomes" id="UP000789831">
    <property type="component" value="Unassembled WGS sequence"/>
</dbReference>
<dbReference type="InterPro" id="IPR007758">
    <property type="entry name" value="Nucleoporin_NSP1_C"/>
</dbReference>
<dbReference type="SMART" id="SM00847">
    <property type="entry name" value="HA2"/>
    <property type="match status" value="1"/>
</dbReference>
<feature type="compositionally biased region" description="Basic and acidic residues" evidence="13">
    <location>
        <begin position="33"/>
        <end position="48"/>
    </location>
</feature>
<evidence type="ECO:0000256" key="6">
    <source>
        <dbReference type="ARBA" id="ARBA00022806"/>
    </source>
</evidence>
<dbReference type="InterPro" id="IPR011545">
    <property type="entry name" value="DEAD/DEAH_box_helicase_dom"/>
</dbReference>
<dbReference type="Pfam" id="PF00270">
    <property type="entry name" value="DEAD"/>
    <property type="match status" value="1"/>
</dbReference>
<feature type="compositionally biased region" description="Polar residues" evidence="13">
    <location>
        <begin position="117"/>
        <end position="126"/>
    </location>
</feature>
<dbReference type="FunFam" id="1.20.120.1080:FF:000018">
    <property type="entry name" value="Pre-mRNA-splicing factor ATP-dependent RNA helicase prp16"/>
    <property type="match status" value="1"/>
</dbReference>
<dbReference type="Pfam" id="PF00271">
    <property type="entry name" value="Helicase_C"/>
    <property type="match status" value="1"/>
</dbReference>
<evidence type="ECO:0000256" key="13">
    <source>
        <dbReference type="SAM" id="MobiDB-lite"/>
    </source>
</evidence>
<dbReference type="GO" id="GO:0005524">
    <property type="term" value="F:ATP binding"/>
    <property type="evidence" value="ECO:0007669"/>
    <property type="project" value="UniProtKB-KW"/>
</dbReference>
<dbReference type="FunFam" id="3.40.50.300:FF:000007">
    <property type="entry name" value="Pre-mRNA-splicing factor ATP-dependent RNA helicase"/>
    <property type="match status" value="1"/>
</dbReference>
<evidence type="ECO:0000256" key="7">
    <source>
        <dbReference type="ARBA" id="ARBA00022840"/>
    </source>
</evidence>
<comment type="similarity">
    <text evidence="10">Belongs to the DEAD box helicase family. DEAH subfamily. PRP16 sub-subfamily.</text>
</comment>
<feature type="compositionally biased region" description="Low complexity" evidence="13">
    <location>
        <begin position="1598"/>
        <end position="1612"/>
    </location>
</feature>
<evidence type="ECO:0000256" key="4">
    <source>
        <dbReference type="ARBA" id="ARBA00022741"/>
    </source>
</evidence>
<dbReference type="Pfam" id="PF04408">
    <property type="entry name" value="WHD_HA2"/>
    <property type="match status" value="1"/>
</dbReference>
<dbReference type="InterPro" id="IPR011709">
    <property type="entry name" value="DEAD-box_helicase_OB_fold"/>
</dbReference>
<dbReference type="PROSITE" id="PS51194">
    <property type="entry name" value="HELICASE_CTER"/>
    <property type="match status" value="1"/>
</dbReference>
<organism evidence="16 17">
    <name type="scientific">Ambispora gerdemannii</name>
    <dbReference type="NCBI Taxonomy" id="144530"/>
    <lineage>
        <taxon>Eukaryota</taxon>
        <taxon>Fungi</taxon>
        <taxon>Fungi incertae sedis</taxon>
        <taxon>Mucoromycota</taxon>
        <taxon>Glomeromycotina</taxon>
        <taxon>Glomeromycetes</taxon>
        <taxon>Archaeosporales</taxon>
        <taxon>Ambisporaceae</taxon>
        <taxon>Ambispora</taxon>
    </lineage>
</organism>
<evidence type="ECO:0000256" key="11">
    <source>
        <dbReference type="ARBA" id="ARBA00047984"/>
    </source>
</evidence>
<feature type="region of interest" description="Disordered" evidence="13">
    <location>
        <begin position="1401"/>
        <end position="1439"/>
    </location>
</feature>
<evidence type="ECO:0000256" key="10">
    <source>
        <dbReference type="ARBA" id="ARBA00038040"/>
    </source>
</evidence>
<dbReference type="Gene3D" id="3.40.50.300">
    <property type="entry name" value="P-loop containing nucleotide triphosphate hydrolases"/>
    <property type="match status" value="2"/>
</dbReference>
<comment type="caution">
    <text evidence="16">The sequence shown here is derived from an EMBL/GenBank/DDBJ whole genome shotgun (WGS) entry which is preliminary data.</text>
</comment>
<evidence type="ECO:0000256" key="9">
    <source>
        <dbReference type="ARBA" id="ARBA00023242"/>
    </source>
</evidence>
<dbReference type="GO" id="GO:0005681">
    <property type="term" value="C:spliceosomal complex"/>
    <property type="evidence" value="ECO:0007669"/>
    <property type="project" value="UniProtKB-ARBA"/>
</dbReference>
<evidence type="ECO:0000256" key="3">
    <source>
        <dbReference type="ARBA" id="ARBA00022664"/>
    </source>
</evidence>
<dbReference type="GO" id="GO:0000398">
    <property type="term" value="P:mRNA splicing, via spliceosome"/>
    <property type="evidence" value="ECO:0007669"/>
    <property type="project" value="UniProtKB-ARBA"/>
</dbReference>
<dbReference type="InterPro" id="IPR007502">
    <property type="entry name" value="Helicase-assoc_dom"/>
</dbReference>
<feature type="compositionally biased region" description="Polar residues" evidence="13">
    <location>
        <begin position="1419"/>
        <end position="1439"/>
    </location>
</feature>
<evidence type="ECO:0000259" key="14">
    <source>
        <dbReference type="PROSITE" id="PS51192"/>
    </source>
</evidence>
<keyword evidence="3" id="KW-0507">mRNA processing</keyword>
<feature type="compositionally biased region" description="Basic and acidic residues" evidence="13">
    <location>
        <begin position="330"/>
        <end position="348"/>
    </location>
</feature>
<name>A0A9N8V4S8_9GLOM</name>
<dbReference type="CDD" id="cd18791">
    <property type="entry name" value="SF2_C_RHA"/>
    <property type="match status" value="1"/>
</dbReference>
<dbReference type="PANTHER" id="PTHR18934">
    <property type="entry name" value="ATP-DEPENDENT RNA HELICASE"/>
    <property type="match status" value="1"/>
</dbReference>
<evidence type="ECO:0000259" key="15">
    <source>
        <dbReference type="PROSITE" id="PS51194"/>
    </source>
</evidence>
<dbReference type="SMART" id="SM00490">
    <property type="entry name" value="HELICc"/>
    <property type="match status" value="1"/>
</dbReference>
<evidence type="ECO:0000256" key="1">
    <source>
        <dbReference type="ARBA" id="ARBA00004123"/>
    </source>
</evidence>
<dbReference type="InterPro" id="IPR001650">
    <property type="entry name" value="Helicase_C-like"/>
</dbReference>
<keyword evidence="17" id="KW-1185">Reference proteome</keyword>
<dbReference type="InterPro" id="IPR048333">
    <property type="entry name" value="HA2_WH"/>
</dbReference>
<dbReference type="SUPFAM" id="SSF52540">
    <property type="entry name" value="P-loop containing nucleoside triphosphate hydrolases"/>
    <property type="match status" value="1"/>
</dbReference>
<proteinExistence type="inferred from homology"/>
<dbReference type="GO" id="GO:0016787">
    <property type="term" value="F:hydrolase activity"/>
    <property type="evidence" value="ECO:0007669"/>
    <property type="project" value="UniProtKB-KW"/>
</dbReference>
<keyword evidence="7" id="KW-0067">ATP-binding</keyword>
<gene>
    <name evidence="16" type="ORF">AGERDE_LOCUS1154</name>
</gene>
<sequence>MSSPLQRHVFKAPEQKRKQPLPRPRASLLGLDKLAEAKRAEKAAKQAKMEQQQGSAPKKIKLTLESEWDEDEKVEKVAPSPWTSSRRDKIPSSTRSRSEWDSSPSRTDYRSIPFTPRPSSGSQTPRSYRKGKKSEWDFPTPRVPSSGYRETERGFPEVEEMSDDVPRMEWEEEQRQLDREWYNIEESSGATDDTHNPFEMYADIEVKKEAELAQKQLKKVSARQEQYNRDNELWETNRMLTSGVAQRREMLDLEFTDDSEARVHLLVHDMKPPFLDGRTVFTKQLEAVQTVRDPTSDMAVFSRKGSQLATRKTVDLAGTALGNIMGVKSTEEEATPKVTKDGELENPKGDSQFASHLKASEAASSFSRSKSLREQREFLPAFAVREELLRIIRDNQVVVVIGETGSGKTTQLTQYLLEDGYSKNGMIGCTQPRRVAAMSVAKRVSEEMECKLGTTVGYAIRFEDCTSGETKIKYMTDGVMLRESLKEPDLDNYSAIIMDEAHERSLQTDVLMGLLRKVISRRRDIKLLVTSATMNAEKFSAFFGHCPTFTIPGRTFPVDIMFSKTPCEDYVDSAVKQVLSIHIGSPAGDILVFMTGQEDIEITCQVIAERLEQLDNPPPLAILPIYSQLPADLQAKIFEKAADNARKVIVATNIAETSLTVDGIMYVIDTGYNKLKVFNPKIGMDSLQITPVSQANSNQRSGRAGRTGAGTCYRLYTEQAYHHEMFSNTIPEIQRTNLANVVLLLKSLGVKNLLDFDFMDPPPQDNILNSMYQLWVLGALDNTGELTPLGRKMVEFPLDPSLSKMLIVSEQLGCTAEILTIVSMLSVPSVFYRPKERVEQSDAAREKFFVPESDHLTLLHVYTQWRSHGYREDWCIKHFIHAKAMRKAQEVRSQLMDIMKAEKMVYVSCGTEWDVVRKCICSAYFHQAARVKGIGEYVNCRTGMPCHLHPTSALYGLGYTPDYIVYHELVMTSKEYMQCVTAVDPYWLAEMGPMFYSIKEKNYTQKEKRLANKAEMAKMNMELQIKITREKEAEEIERKKNASSTPRSLAQIATPGRREPGFGSAGSAGVTQSQILPTFGQATEGEEKDLVLLVVRHNNQDQRLGEFGFSGFGATGFSGTESPSTNTSAPLPSLFSAFAKKETAPTTTTTTTSGFTLGGNNNNNNKNNATAPIDASNIFARLGNQTTASTTASSAALFKPPDAANKTVTAQPTTTSGFTLGSNISNNSTAQPTTTSGFTLGSNISNNNTAQPATTSGFTLGSNISNKNTAQPTTTSGFTLGSNISNNNTAQPTTTSGFTLGSNSSNIFARLGNQSQTTASNTASSATLFKPPDAANKTVTTQPITTSGFTLGSSISNNNTTQPTTASGFTLGGSISNNNKNNATAPIDSSNIFARLGNQTTASSTVPPATFKPPDAANKTVTAQPTTTSGFTLGSSINNNNKSNATAPINSSNIFARLGNQTTASTTASSAALFKPPDAANKTATAQPTSGFTLGGSISNNNKNNATAPIGSSNIFARLGNQTTAPTSALSTTKTITSPAPSATTTTAKPSNPISSIAQSTTSAAATPAAGTKSAATIPSATTTTAKPSNPIPSIAQSTSAAATPVTATPSSGKPIVPEVPSWLQDATINDMINRWTEDLDNCERTFQTQAKEVLEWDRRVMENNGRLSNLLAQIERANIVQREIDMSLANFEQRQQDMEQLLQQYESRYYEAPKDSKTDKSRENSYKLASTINRDLNSMSNQLSNIINDINRNTSTFGADTFSAAEVEEDAAMEDADDAVDEVVKILNAHLISLQWIDQTASQMSDRIREAQNALDTIKSNKM</sequence>
<dbReference type="EMBL" id="CAJVPL010000075">
    <property type="protein sequence ID" value="CAG8442251.1"/>
    <property type="molecule type" value="Genomic_DNA"/>
</dbReference>
<keyword evidence="9" id="KW-0539">Nucleus</keyword>
<dbReference type="InterPro" id="IPR027417">
    <property type="entry name" value="P-loop_NTPase"/>
</dbReference>
<keyword evidence="4" id="KW-0547">Nucleotide-binding</keyword>
<keyword evidence="8" id="KW-0508">mRNA splicing</keyword>
<evidence type="ECO:0000256" key="12">
    <source>
        <dbReference type="ARBA" id="ARBA00070009"/>
    </source>
</evidence>
<dbReference type="Gene3D" id="1.20.120.1080">
    <property type="match status" value="1"/>
</dbReference>
<evidence type="ECO:0000256" key="5">
    <source>
        <dbReference type="ARBA" id="ARBA00022801"/>
    </source>
</evidence>
<dbReference type="FunFam" id="3.40.50.300:FF:000313">
    <property type="entry name" value="Pre-mRNA-splicing factor ATP-dependent RNA helicase PRP16"/>
    <property type="match status" value="1"/>
</dbReference>
<evidence type="ECO:0000313" key="16">
    <source>
        <dbReference type="EMBL" id="CAG8442251.1"/>
    </source>
</evidence>
<dbReference type="InterPro" id="IPR014001">
    <property type="entry name" value="Helicase_ATP-bd"/>
</dbReference>
<comment type="catalytic activity">
    <reaction evidence="11">
        <text>ATP + H2O = ADP + phosphate + H(+)</text>
        <dbReference type="Rhea" id="RHEA:13065"/>
        <dbReference type="ChEBI" id="CHEBI:15377"/>
        <dbReference type="ChEBI" id="CHEBI:15378"/>
        <dbReference type="ChEBI" id="CHEBI:30616"/>
        <dbReference type="ChEBI" id="CHEBI:43474"/>
        <dbReference type="ChEBI" id="CHEBI:456216"/>
        <dbReference type="EC" id="3.6.4.13"/>
    </reaction>
</comment>
<feature type="region of interest" description="Disordered" evidence="13">
    <location>
        <begin position="1"/>
        <end position="167"/>
    </location>
</feature>
<dbReference type="Pfam" id="PF21010">
    <property type="entry name" value="HA2_C"/>
    <property type="match status" value="1"/>
</dbReference>
<evidence type="ECO:0000256" key="8">
    <source>
        <dbReference type="ARBA" id="ARBA00023187"/>
    </source>
</evidence>
<dbReference type="PANTHER" id="PTHR18934:SF91">
    <property type="entry name" value="PRE-MRNA-SPLICING FACTOR ATP-DEPENDENT RNA HELICASE PRP16"/>
    <property type="match status" value="1"/>
</dbReference>
<dbReference type="EC" id="3.6.4.13" evidence="2"/>
<feature type="compositionally biased region" description="Low complexity" evidence="13">
    <location>
        <begin position="1531"/>
        <end position="1589"/>
    </location>
</feature>
<feature type="domain" description="Helicase C-terminal" evidence="15">
    <location>
        <begin position="574"/>
        <end position="749"/>
    </location>
</feature>
<feature type="domain" description="Helicase ATP-binding" evidence="14">
    <location>
        <begin position="389"/>
        <end position="552"/>
    </location>
</feature>
<dbReference type="OrthoDB" id="10253254at2759"/>
<dbReference type="Gene3D" id="1.20.5.170">
    <property type="match status" value="1"/>
</dbReference>
<dbReference type="PROSITE" id="PS00690">
    <property type="entry name" value="DEAH_ATP_HELICASE"/>
    <property type="match status" value="1"/>
</dbReference>